<dbReference type="RefSeq" id="WP_087479250.1">
    <property type="nucleotide sequence ID" value="NZ_AP024883.1"/>
</dbReference>
<evidence type="ECO:0000313" key="1">
    <source>
        <dbReference type="EMBL" id="MDW6004002.1"/>
    </source>
</evidence>
<dbReference type="Proteomes" id="UP000196125">
    <property type="component" value="Unassembled WGS sequence"/>
</dbReference>
<reference evidence="2 3" key="1">
    <citation type="submission" date="2017-05" db="EMBL/GenBank/DDBJ databases">
        <authorList>
            <person name="Song R."/>
            <person name="Chenine A.L."/>
            <person name="Ruprecht R.M."/>
        </authorList>
    </citation>
    <scope>NUCLEOTIDE SEQUENCE [LARGE SCALE GENOMIC DNA]</scope>
    <source>
        <strain evidence="2 3">CECT 7927</strain>
    </source>
</reference>
<dbReference type="AlphaFoldDB" id="A0A1Y6IQ58"/>
<organism evidence="2 3">
    <name type="scientific">Vibrio mangrovi</name>
    <dbReference type="NCBI Taxonomy" id="474394"/>
    <lineage>
        <taxon>Bacteria</taxon>
        <taxon>Pseudomonadati</taxon>
        <taxon>Pseudomonadota</taxon>
        <taxon>Gammaproteobacteria</taxon>
        <taxon>Vibrionales</taxon>
        <taxon>Vibrionaceae</taxon>
        <taxon>Vibrio</taxon>
    </lineage>
</organism>
<reference evidence="1 4" key="2">
    <citation type="submission" date="2023-11" db="EMBL/GenBank/DDBJ databases">
        <title>Plant-associative lifestyle of Vibrio porteresiae and its evolutionary dynamics.</title>
        <authorList>
            <person name="Rameshkumar N."/>
            <person name="Kirti K."/>
        </authorList>
    </citation>
    <scope>NUCLEOTIDE SEQUENCE [LARGE SCALE GENOMIC DNA]</scope>
    <source>
        <strain evidence="1 4">MSSRF38</strain>
    </source>
</reference>
<protein>
    <submittedName>
        <fullName evidence="2">Uncharacterized protein</fullName>
    </submittedName>
</protein>
<keyword evidence="4" id="KW-1185">Reference proteome</keyword>
<dbReference type="OrthoDB" id="6267106at2"/>
<accession>A0A1Y6IQ58</accession>
<name>A0A1Y6IQ58_9VIBR</name>
<dbReference type="Proteomes" id="UP001283366">
    <property type="component" value="Unassembled WGS sequence"/>
</dbReference>
<gene>
    <name evidence="1" type="ORF">SBX37_14175</name>
    <name evidence="2" type="ORF">VIM7927_00425</name>
</gene>
<evidence type="ECO:0000313" key="2">
    <source>
        <dbReference type="EMBL" id="SMR99201.1"/>
    </source>
</evidence>
<sequence length="119" mass="13364">MPVSHVKGDFCKIEGFKPSSQTTDAINRMNEIIDMSGVLEKLLMGVPVYQIFAGRDTYISATIASIGYNVTTYDWQLFADSVKSVGKIRRVQLEKIANEMALFSIGKEYKFWRCVGNAL</sequence>
<evidence type="ECO:0000313" key="4">
    <source>
        <dbReference type="Proteomes" id="UP001283366"/>
    </source>
</evidence>
<dbReference type="EMBL" id="JAWRCO010000001">
    <property type="protein sequence ID" value="MDW6004002.1"/>
    <property type="molecule type" value="Genomic_DNA"/>
</dbReference>
<proteinExistence type="predicted"/>
<evidence type="ECO:0000313" key="3">
    <source>
        <dbReference type="Proteomes" id="UP000196125"/>
    </source>
</evidence>
<dbReference type="EMBL" id="FXXI01000001">
    <property type="protein sequence ID" value="SMR99201.1"/>
    <property type="molecule type" value="Genomic_DNA"/>
</dbReference>